<dbReference type="PRINTS" id="PR01657">
    <property type="entry name" value="MCMFAMILY"/>
</dbReference>
<reference evidence="5" key="1">
    <citation type="journal article" date="2022" name="Cell">
        <title>Design, construction, and in vivo augmentation of a complex gut microbiome.</title>
        <authorList>
            <person name="Cheng A.G."/>
            <person name="Ho P.Y."/>
            <person name="Aranda-Diaz A."/>
            <person name="Jain S."/>
            <person name="Yu F.B."/>
            <person name="Meng X."/>
            <person name="Wang M."/>
            <person name="Iakiviak M."/>
            <person name="Nagashima K."/>
            <person name="Zhao A."/>
            <person name="Murugkar P."/>
            <person name="Patil A."/>
            <person name="Atabakhsh K."/>
            <person name="Weakley A."/>
            <person name="Yan J."/>
            <person name="Brumbaugh A.R."/>
            <person name="Higginbottom S."/>
            <person name="Dimas A."/>
            <person name="Shiver A.L."/>
            <person name="Deutschbauer A."/>
            <person name="Neff N."/>
            <person name="Sonnenburg J.L."/>
            <person name="Huang K.C."/>
            <person name="Fischbach M.A."/>
        </authorList>
    </citation>
    <scope>NUCLEOTIDE SEQUENCE</scope>
    <source>
        <strain evidence="5">AP11</strain>
    </source>
</reference>
<keyword evidence="6" id="KW-1185">Reference proteome</keyword>
<sequence length="510" mass="55154">MFVKSHGSAVLGIDALPIAAEVNITAGIGMYLVGLPDNAVRESQERIRAAFENCSYKMSGKKVVVNLSPADIRKEGSAYDLTIALGILAATEQLPAERLSRYIVMGELSLDGSVLPVRGALPMALAARDKGFAGVILPRQNAPEAAVVSSIDVYGISHLREVVDFLRGDRELEPVQADTQALLRQQGGAYEADFSDVKGQRVAKRALEIAAAGGHNVLMIGSPGSGKTMLARRLPSIMPPMTLDEALETTKIHSVAGRIGAGSGLIGQRPFRSPHHLTSRVALIGGGSTPQPGEISLAHNGVLFLDELPEFGRTLIETLRQPMEEGRVTVSRAKYTVEYPADFMLIAAMNPCPCGYYGHPSRECVCSKSAVYQYMNRISGPVLDRIDLHVHVSPLSFSELYGERPEESSATIRLRVIAARAAQQARFAGLPIHCNASMGSKQIRAFCPLPAESETMLRRAMERMHLSARAYDRIVKVARTIADLAGEARIAPAHIAEAIRYRSLDRESAR</sequence>
<dbReference type="InterPro" id="IPR000523">
    <property type="entry name" value="Mg_chelatse_chII-like_cat_dom"/>
</dbReference>
<dbReference type="GeneID" id="82890202"/>
<dbReference type="SMART" id="SM00382">
    <property type="entry name" value="AAA"/>
    <property type="match status" value="1"/>
</dbReference>
<dbReference type="RefSeq" id="WP_019245293.1">
    <property type="nucleotide sequence ID" value="NZ_CAPH01000006.1"/>
</dbReference>
<dbReference type="Pfam" id="PF13335">
    <property type="entry name" value="Mg_chelatase_C"/>
    <property type="match status" value="1"/>
</dbReference>
<evidence type="ECO:0000259" key="4">
    <source>
        <dbReference type="SMART" id="SM00382"/>
    </source>
</evidence>
<dbReference type="Pfam" id="PF01078">
    <property type="entry name" value="Mg_chelatase"/>
    <property type="match status" value="1"/>
</dbReference>
<dbReference type="InterPro" id="IPR003593">
    <property type="entry name" value="AAA+_ATPase"/>
</dbReference>
<dbReference type="InterPro" id="IPR014721">
    <property type="entry name" value="Ribsml_uS5_D2-typ_fold_subgr"/>
</dbReference>
<evidence type="ECO:0000313" key="6">
    <source>
        <dbReference type="Proteomes" id="UP001059295"/>
    </source>
</evidence>
<proteinExistence type="inferred from homology"/>
<accession>A0ABY5UZL1</accession>
<evidence type="ECO:0000256" key="3">
    <source>
        <dbReference type="ARBA" id="ARBA00022840"/>
    </source>
</evidence>
<keyword evidence="2" id="KW-0547">Nucleotide-binding</keyword>
<dbReference type="SUPFAM" id="SSF52540">
    <property type="entry name" value="P-loop containing nucleoside triphosphate hydrolases"/>
    <property type="match status" value="1"/>
</dbReference>
<dbReference type="InterPro" id="IPR001208">
    <property type="entry name" value="MCM_dom"/>
</dbReference>
<dbReference type="Gene3D" id="3.40.50.300">
    <property type="entry name" value="P-loop containing nucleotide triphosphate hydrolases"/>
    <property type="match status" value="1"/>
</dbReference>
<dbReference type="PANTHER" id="PTHR32039">
    <property type="entry name" value="MAGNESIUM-CHELATASE SUBUNIT CHLI"/>
    <property type="match status" value="1"/>
</dbReference>
<dbReference type="SUPFAM" id="SSF54211">
    <property type="entry name" value="Ribosomal protein S5 domain 2-like"/>
    <property type="match status" value="1"/>
</dbReference>
<dbReference type="Pfam" id="PF13541">
    <property type="entry name" value="ChlI"/>
    <property type="match status" value="1"/>
</dbReference>
<keyword evidence="3" id="KW-0067">ATP-binding</keyword>
<dbReference type="Proteomes" id="UP001059295">
    <property type="component" value="Chromosome"/>
</dbReference>
<gene>
    <name evidence="5" type="ORF">NQ491_00670</name>
</gene>
<name>A0ABY5UZL1_9BACT</name>
<dbReference type="Gene3D" id="3.30.230.10">
    <property type="match status" value="1"/>
</dbReference>
<evidence type="ECO:0000256" key="2">
    <source>
        <dbReference type="ARBA" id="ARBA00022741"/>
    </source>
</evidence>
<evidence type="ECO:0000256" key="1">
    <source>
        <dbReference type="ARBA" id="ARBA00006354"/>
    </source>
</evidence>
<evidence type="ECO:0000313" key="5">
    <source>
        <dbReference type="EMBL" id="UWN57322.1"/>
    </source>
</evidence>
<dbReference type="InterPro" id="IPR045006">
    <property type="entry name" value="CHLI-like"/>
</dbReference>
<dbReference type="InterPro" id="IPR004482">
    <property type="entry name" value="Mg_chelat-rel"/>
</dbReference>
<dbReference type="InterPro" id="IPR027417">
    <property type="entry name" value="P-loop_NTPase"/>
</dbReference>
<dbReference type="EMBL" id="CP102294">
    <property type="protein sequence ID" value="UWN57322.1"/>
    <property type="molecule type" value="Genomic_DNA"/>
</dbReference>
<dbReference type="NCBIfam" id="TIGR00368">
    <property type="entry name" value="YifB family Mg chelatase-like AAA ATPase"/>
    <property type="match status" value="1"/>
</dbReference>
<organism evidence="5 6">
    <name type="scientific">Alistipes ihumii AP11</name>
    <dbReference type="NCBI Taxonomy" id="1211813"/>
    <lineage>
        <taxon>Bacteria</taxon>
        <taxon>Pseudomonadati</taxon>
        <taxon>Bacteroidota</taxon>
        <taxon>Bacteroidia</taxon>
        <taxon>Bacteroidales</taxon>
        <taxon>Rikenellaceae</taxon>
        <taxon>Alistipes</taxon>
    </lineage>
</organism>
<dbReference type="PANTHER" id="PTHR32039:SF7">
    <property type="entry name" value="COMPETENCE PROTEIN COMM"/>
    <property type="match status" value="1"/>
</dbReference>
<feature type="domain" description="AAA+ ATPase" evidence="4">
    <location>
        <begin position="213"/>
        <end position="396"/>
    </location>
</feature>
<dbReference type="InterPro" id="IPR025158">
    <property type="entry name" value="Mg_chelat-rel_C"/>
</dbReference>
<comment type="similarity">
    <text evidence="1">Belongs to the Mg-chelatase subunits D/I family. ComM subfamily.</text>
</comment>
<dbReference type="InterPro" id="IPR020568">
    <property type="entry name" value="Ribosomal_Su5_D2-typ_SF"/>
</dbReference>
<protein>
    <submittedName>
        <fullName evidence="5">YifB family Mg chelatase-like AAA ATPase</fullName>
    </submittedName>
</protein>